<reference evidence="2" key="1">
    <citation type="submission" date="2017-04" db="EMBL/GenBank/DDBJ databases">
        <authorList>
            <person name="Varghese N."/>
            <person name="Submissions S."/>
        </authorList>
    </citation>
    <scope>NUCLEOTIDE SEQUENCE [LARGE SCALE GENOMIC DNA]</scope>
    <source>
        <strain evidence="2">DSM 20463</strain>
    </source>
</reference>
<sequence>MNTKQKYDLMMDASKLLRSLADVVESIAITYKDTSIIQADAKVIETQQVNALPEAKKLNLEDVRAVLAKLSQHGKTVEVKELIVKFGGTKLSDVPKENYSQLLKEAEEIKID</sequence>
<organism evidence="1 2">
    <name type="scientific">Peptoniphilus asaccharolyticus DSM 20463</name>
    <dbReference type="NCBI Taxonomy" id="573058"/>
    <lineage>
        <taxon>Bacteria</taxon>
        <taxon>Bacillati</taxon>
        <taxon>Bacillota</taxon>
        <taxon>Tissierellia</taxon>
        <taxon>Tissierellales</taxon>
        <taxon>Peptoniphilaceae</taxon>
        <taxon>Peptoniphilus</taxon>
    </lineage>
</organism>
<dbReference type="AlphaFoldDB" id="A0A1W1UGA5"/>
<evidence type="ECO:0000313" key="2">
    <source>
        <dbReference type="Proteomes" id="UP000192368"/>
    </source>
</evidence>
<dbReference type="EMBL" id="FWWR01000009">
    <property type="protein sequence ID" value="SMB79814.1"/>
    <property type="molecule type" value="Genomic_DNA"/>
</dbReference>
<evidence type="ECO:0008006" key="3">
    <source>
        <dbReference type="Google" id="ProtNLM"/>
    </source>
</evidence>
<protein>
    <recommendedName>
        <fullName evidence="3">rRNA biogenesis protein rrp5</fullName>
    </recommendedName>
</protein>
<dbReference type="STRING" id="573058.SAMN00017477_0155"/>
<evidence type="ECO:0000313" key="1">
    <source>
        <dbReference type="EMBL" id="SMB79814.1"/>
    </source>
</evidence>
<gene>
    <name evidence="1" type="ORF">SAMN00017477_0155</name>
</gene>
<name>A0A1W1UGA5_PEPAS</name>
<keyword evidence="2" id="KW-1185">Reference proteome</keyword>
<accession>A0A1W1UGA5</accession>
<proteinExistence type="predicted"/>
<dbReference type="RefSeq" id="WP_234989702.1">
    <property type="nucleotide sequence ID" value="NZ_FWWR01000009.1"/>
</dbReference>
<dbReference type="Proteomes" id="UP000192368">
    <property type="component" value="Unassembled WGS sequence"/>
</dbReference>